<dbReference type="STRING" id="74649.A0A2P6RW13"/>
<dbReference type="FunFam" id="1.10.510.10:FF:000498">
    <property type="entry name" value="U-box domain-containing protein 51"/>
    <property type="match status" value="1"/>
</dbReference>
<dbReference type="EC" id="2.3.2.27" evidence="3"/>
<keyword evidence="7" id="KW-0067">ATP-binding</keyword>
<evidence type="ECO:0000256" key="1">
    <source>
        <dbReference type="ARBA" id="ARBA00000900"/>
    </source>
</evidence>
<keyword evidence="14" id="KW-1185">Reference proteome</keyword>
<evidence type="ECO:0000256" key="8">
    <source>
        <dbReference type="ARBA" id="ARBA00023054"/>
    </source>
</evidence>
<proteinExistence type="predicted"/>
<dbReference type="Gramene" id="PRQ50611">
    <property type="protein sequence ID" value="PRQ50611"/>
    <property type="gene ID" value="RchiOBHm_Chr2g0135161"/>
</dbReference>
<dbReference type="PROSITE" id="PS00108">
    <property type="entry name" value="PROTEIN_KINASE_ST"/>
    <property type="match status" value="1"/>
</dbReference>
<gene>
    <name evidence="12" type="ORF">RchiOBHm_Chr2g0135161</name>
    <name evidence="13" type="ORF">RchiOBHm_Chr2g0135181</name>
</gene>
<evidence type="ECO:0000256" key="9">
    <source>
        <dbReference type="SAM" id="Coils"/>
    </source>
</evidence>
<sequence length="587" mass="66050">MQHQPCKVSESNDTRTMSYRQARESESTRYHPPSKPDDFEIKSPFTRGNLAMNKSYQLSPETDISYVGSGKPNMDNMFPSLYDGLESGISAQYSTNSEWENRSSTSTSYSGTKFIDISSAQNEFSSASIESRKSCHSQNVDEEMEAEMRKLRLELKQTMDMYNTVCKEALSLQSTRHDMELNQWKLEEKKRLEEAQLAEEVALALVQREKANRKAAIEAAEAAQRIAEWESQKRRNTEQKALKEAKERKKASEARACDISYRKYTIEEIESATNNFSISCKIGEGGYGPVYKGEPDHTPVAIKALRPDAAQGQSQFQQEVKLLSGMRHPNMVLLLGACPDYGCLVYEYMANGSLEDRIFKRGNTPVIPWKLRFRIAAEICTGLLFLHQTKPEPLVHRDLKPANILLDHNYVSKISDVGLARLVPSSVADSITQYHITSAAGTFCYIDPEYQQTGMLGRKSDVYSLGVMLLQLITAKSPMGLTYHVEKAIKEGTFTETLDPAVPDWPVEETLEFAKLALQCAQMKRKDRPDLGKVVLPEFNRLRAFAQDSMNSVMPGGAKELLSRQDPISTRQDVISDPNLPHSGFDS</sequence>
<keyword evidence="4 13" id="KW-0808">Transferase</keyword>
<dbReference type="InterPro" id="IPR008271">
    <property type="entry name" value="Ser/Thr_kinase_AS"/>
</dbReference>
<dbReference type="GO" id="GO:0005524">
    <property type="term" value="F:ATP binding"/>
    <property type="evidence" value="ECO:0007669"/>
    <property type="project" value="UniProtKB-KW"/>
</dbReference>
<name>A0A2P6RW13_ROSCH</name>
<feature type="domain" description="Protein kinase" evidence="11">
    <location>
        <begin position="276"/>
        <end position="539"/>
    </location>
</feature>
<dbReference type="Gramene" id="PRQ50613">
    <property type="protein sequence ID" value="PRQ50613"/>
    <property type="gene ID" value="RchiOBHm_Chr2g0135181"/>
</dbReference>
<dbReference type="PANTHER" id="PTHR45647:SF146">
    <property type="entry name" value="U-BOX DOMAIN-CONTAINING PROTEIN 35-LIKE"/>
    <property type="match status" value="1"/>
</dbReference>
<comment type="caution">
    <text evidence="13">The sequence shown here is derived from an EMBL/GenBank/DDBJ whole genome shotgun (WGS) entry which is preliminary data.</text>
</comment>
<keyword evidence="8 9" id="KW-0175">Coiled coil</keyword>
<dbReference type="Pfam" id="PF00069">
    <property type="entry name" value="Pkinase"/>
    <property type="match status" value="1"/>
</dbReference>
<evidence type="ECO:0000256" key="2">
    <source>
        <dbReference type="ARBA" id="ARBA00004906"/>
    </source>
</evidence>
<dbReference type="AlphaFoldDB" id="A0A2P6RW13"/>
<evidence type="ECO:0000259" key="11">
    <source>
        <dbReference type="PROSITE" id="PS50011"/>
    </source>
</evidence>
<dbReference type="SMART" id="SM00220">
    <property type="entry name" value="S_TKc"/>
    <property type="match status" value="1"/>
</dbReference>
<evidence type="ECO:0000313" key="14">
    <source>
        <dbReference type="Proteomes" id="UP000238479"/>
    </source>
</evidence>
<feature type="compositionally biased region" description="Polar residues" evidence="10">
    <location>
        <begin position="1"/>
        <end position="19"/>
    </location>
</feature>
<keyword evidence="6" id="KW-0833">Ubl conjugation pathway</keyword>
<feature type="region of interest" description="Disordered" evidence="10">
    <location>
        <begin position="1"/>
        <end position="44"/>
    </location>
</feature>
<dbReference type="EMBL" id="PDCK01000040">
    <property type="protein sequence ID" value="PRQ50611.1"/>
    <property type="molecule type" value="Genomic_DNA"/>
</dbReference>
<dbReference type="GO" id="GO:0004672">
    <property type="term" value="F:protein kinase activity"/>
    <property type="evidence" value="ECO:0007669"/>
    <property type="project" value="InterPro"/>
</dbReference>
<dbReference type="Gene3D" id="1.10.510.10">
    <property type="entry name" value="Transferase(Phosphotransferase) domain 1"/>
    <property type="match status" value="1"/>
</dbReference>
<comment type="catalytic activity">
    <reaction evidence="1">
        <text>S-ubiquitinyl-[E2 ubiquitin-conjugating enzyme]-L-cysteine + [acceptor protein]-L-lysine = [E2 ubiquitin-conjugating enzyme]-L-cysteine + N(6)-ubiquitinyl-[acceptor protein]-L-lysine.</text>
        <dbReference type="EC" id="2.3.2.27"/>
    </reaction>
</comment>
<evidence type="ECO:0000256" key="4">
    <source>
        <dbReference type="ARBA" id="ARBA00022679"/>
    </source>
</evidence>
<accession>A0A2P6RW13</accession>
<dbReference type="InterPro" id="IPR051348">
    <property type="entry name" value="U-box_ubiquitin_ligases"/>
</dbReference>
<evidence type="ECO:0000256" key="7">
    <source>
        <dbReference type="ARBA" id="ARBA00022840"/>
    </source>
</evidence>
<evidence type="ECO:0000256" key="3">
    <source>
        <dbReference type="ARBA" id="ARBA00012483"/>
    </source>
</evidence>
<dbReference type="GO" id="GO:0061630">
    <property type="term" value="F:ubiquitin protein ligase activity"/>
    <property type="evidence" value="ECO:0007669"/>
    <property type="project" value="UniProtKB-EC"/>
</dbReference>
<dbReference type="Proteomes" id="UP000238479">
    <property type="component" value="Chromosome 2"/>
</dbReference>
<dbReference type="Gene3D" id="3.30.200.20">
    <property type="entry name" value="Phosphorylase Kinase, domain 1"/>
    <property type="match status" value="1"/>
</dbReference>
<dbReference type="OMA" id="GSARKTH"/>
<evidence type="ECO:0000256" key="10">
    <source>
        <dbReference type="SAM" id="MobiDB-lite"/>
    </source>
</evidence>
<dbReference type="SUPFAM" id="SSF56112">
    <property type="entry name" value="Protein kinase-like (PK-like)"/>
    <property type="match status" value="1"/>
</dbReference>
<evidence type="ECO:0000256" key="5">
    <source>
        <dbReference type="ARBA" id="ARBA00022741"/>
    </source>
</evidence>
<comment type="pathway">
    <text evidence="2">Protein modification; protein ubiquitination.</text>
</comment>
<dbReference type="PROSITE" id="PS50011">
    <property type="entry name" value="PROTEIN_KINASE_DOM"/>
    <property type="match status" value="1"/>
</dbReference>
<evidence type="ECO:0000313" key="12">
    <source>
        <dbReference type="EMBL" id="PRQ50611.1"/>
    </source>
</evidence>
<feature type="region of interest" description="Disordered" evidence="10">
    <location>
        <begin position="556"/>
        <end position="587"/>
    </location>
</feature>
<feature type="coiled-coil region" evidence="9">
    <location>
        <begin position="203"/>
        <end position="255"/>
    </location>
</feature>
<evidence type="ECO:0000313" key="13">
    <source>
        <dbReference type="EMBL" id="PRQ50613.1"/>
    </source>
</evidence>
<protein>
    <recommendedName>
        <fullName evidence="3">RING-type E3 ubiquitin transferase</fullName>
        <ecNumber evidence="3">2.3.2.27</ecNumber>
    </recommendedName>
</protein>
<dbReference type="InterPro" id="IPR011009">
    <property type="entry name" value="Kinase-like_dom_sf"/>
</dbReference>
<dbReference type="EMBL" id="PDCK01000040">
    <property type="protein sequence ID" value="PRQ50613.1"/>
    <property type="molecule type" value="Genomic_DNA"/>
</dbReference>
<organism evidence="13 14">
    <name type="scientific">Rosa chinensis</name>
    <name type="common">China rose</name>
    <dbReference type="NCBI Taxonomy" id="74649"/>
    <lineage>
        <taxon>Eukaryota</taxon>
        <taxon>Viridiplantae</taxon>
        <taxon>Streptophyta</taxon>
        <taxon>Embryophyta</taxon>
        <taxon>Tracheophyta</taxon>
        <taxon>Spermatophyta</taxon>
        <taxon>Magnoliopsida</taxon>
        <taxon>eudicotyledons</taxon>
        <taxon>Gunneridae</taxon>
        <taxon>Pentapetalae</taxon>
        <taxon>rosids</taxon>
        <taxon>fabids</taxon>
        <taxon>Rosales</taxon>
        <taxon>Rosaceae</taxon>
        <taxon>Rosoideae</taxon>
        <taxon>Rosoideae incertae sedis</taxon>
        <taxon>Rosa</taxon>
    </lineage>
</organism>
<keyword evidence="5" id="KW-0547">Nucleotide-binding</keyword>
<reference evidence="13 14" key="1">
    <citation type="journal article" date="2018" name="Nat. Genet.">
        <title>The Rosa genome provides new insights in the design of modern roses.</title>
        <authorList>
            <person name="Bendahmane M."/>
        </authorList>
    </citation>
    <scope>NUCLEOTIDE SEQUENCE [LARGE SCALE GENOMIC DNA]</scope>
    <source>
        <strain evidence="14">cv. Old Blush</strain>
    </source>
</reference>
<feature type="compositionally biased region" description="Basic and acidic residues" evidence="10">
    <location>
        <begin position="21"/>
        <end position="41"/>
    </location>
</feature>
<dbReference type="PANTHER" id="PTHR45647">
    <property type="entry name" value="OS02G0152300 PROTEIN"/>
    <property type="match status" value="1"/>
</dbReference>
<dbReference type="InterPro" id="IPR000719">
    <property type="entry name" value="Prot_kinase_dom"/>
</dbReference>
<dbReference type="FunFam" id="3.30.200.20:FF:000162">
    <property type="entry name" value="Adenine nucleotide alpha hydrolase-like domain kinase"/>
    <property type="match status" value="1"/>
</dbReference>
<evidence type="ECO:0000256" key="6">
    <source>
        <dbReference type="ARBA" id="ARBA00022786"/>
    </source>
</evidence>